<reference evidence="1 2" key="1">
    <citation type="submission" date="2015-09" db="EMBL/GenBank/DDBJ databases">
        <authorList>
            <consortium name="Pathogen Informatics"/>
        </authorList>
    </citation>
    <scope>NUCLEOTIDE SEQUENCE [LARGE SCALE GENOMIC DNA]</scope>
    <source>
        <strain evidence="1 2">2789STDY5834876</strain>
    </source>
</reference>
<dbReference type="RefSeq" id="WP_174518408.1">
    <property type="nucleotide sequence ID" value="NZ_CABKUE010000009.1"/>
</dbReference>
<dbReference type="Proteomes" id="UP000095544">
    <property type="component" value="Unassembled WGS sequence"/>
</dbReference>
<proteinExistence type="predicted"/>
<protein>
    <recommendedName>
        <fullName evidence="3">Virulence-associated protein VapD</fullName>
    </recommendedName>
</protein>
<organism evidence="1 2">
    <name type="scientific">Faecalicatena contorta</name>
    <dbReference type="NCBI Taxonomy" id="39482"/>
    <lineage>
        <taxon>Bacteria</taxon>
        <taxon>Bacillati</taxon>
        <taxon>Bacillota</taxon>
        <taxon>Clostridia</taxon>
        <taxon>Lachnospirales</taxon>
        <taxon>Lachnospiraceae</taxon>
        <taxon>Faecalicatena</taxon>
    </lineage>
</organism>
<gene>
    <name evidence="1" type="ORF">ERS852491_02335</name>
</gene>
<name>A0A174FEU1_9FIRM</name>
<dbReference type="AlphaFoldDB" id="A0A174FEU1"/>
<evidence type="ECO:0000313" key="2">
    <source>
        <dbReference type="Proteomes" id="UP000095544"/>
    </source>
</evidence>
<sequence length="111" mass="13186">MARKEAKHLKALYFDLRVNDLKKYFSASNPNGAYTKIRDYLVKRNFSHEQYSGYHSRYKTTDLEIFDLVREMSRELPWLALCLNHFEVTNIGANHDLMMLFEEPVLEPDIL</sequence>
<dbReference type="EMBL" id="CYZU01000020">
    <property type="protein sequence ID" value="CUO48047.1"/>
    <property type="molecule type" value="Genomic_DNA"/>
</dbReference>
<evidence type="ECO:0000313" key="1">
    <source>
        <dbReference type="EMBL" id="CUO48047.1"/>
    </source>
</evidence>
<dbReference type="STRING" id="39482.ERS852491_02335"/>
<dbReference type="Gene3D" id="3.30.70.240">
    <property type="match status" value="1"/>
</dbReference>
<accession>A0A174FEU1</accession>
<evidence type="ECO:0008006" key="3">
    <source>
        <dbReference type="Google" id="ProtNLM"/>
    </source>
</evidence>